<dbReference type="Pfam" id="PF00144">
    <property type="entry name" value="Beta-lactamase"/>
    <property type="match status" value="1"/>
</dbReference>
<dbReference type="InterPro" id="IPR050491">
    <property type="entry name" value="AmpC-like"/>
</dbReference>
<dbReference type="EC" id="3.1.1.103" evidence="3"/>
<keyword evidence="3" id="KW-0378">Hydrolase</keyword>
<dbReference type="Gene3D" id="3.40.710.10">
    <property type="entry name" value="DD-peptidase/beta-lactamase superfamily"/>
    <property type="match status" value="1"/>
</dbReference>
<accession>A0ABT8E022</accession>
<dbReference type="InterPro" id="IPR001466">
    <property type="entry name" value="Beta-lactam-related"/>
</dbReference>
<evidence type="ECO:0000313" key="3">
    <source>
        <dbReference type="EMBL" id="MDN3923192.1"/>
    </source>
</evidence>
<feature type="region of interest" description="Disordered" evidence="1">
    <location>
        <begin position="1"/>
        <end position="39"/>
    </location>
</feature>
<gene>
    <name evidence="3" type="ORF">QWJ38_23135</name>
</gene>
<comment type="caution">
    <text evidence="3">The sequence shown here is derived from an EMBL/GenBank/DDBJ whole genome shotgun (WGS) entry which is preliminary data.</text>
</comment>
<evidence type="ECO:0000313" key="4">
    <source>
        <dbReference type="Proteomes" id="UP001228044"/>
    </source>
</evidence>
<evidence type="ECO:0000256" key="1">
    <source>
        <dbReference type="SAM" id="MobiDB-lite"/>
    </source>
</evidence>
<feature type="compositionally biased region" description="Polar residues" evidence="1">
    <location>
        <begin position="1"/>
        <end position="12"/>
    </location>
</feature>
<organism evidence="3 4">
    <name type="scientific">Roseateles violae</name>
    <dbReference type="NCBI Taxonomy" id="3058042"/>
    <lineage>
        <taxon>Bacteria</taxon>
        <taxon>Pseudomonadati</taxon>
        <taxon>Pseudomonadota</taxon>
        <taxon>Betaproteobacteria</taxon>
        <taxon>Burkholderiales</taxon>
        <taxon>Sphaerotilaceae</taxon>
        <taxon>Roseateles</taxon>
    </lineage>
</organism>
<dbReference type="RefSeq" id="WP_290361502.1">
    <property type="nucleotide sequence ID" value="NZ_JAUHHC010000008.1"/>
</dbReference>
<feature type="domain" description="Beta-lactamase-related" evidence="2">
    <location>
        <begin position="57"/>
        <end position="369"/>
    </location>
</feature>
<dbReference type="GO" id="GO:0016787">
    <property type="term" value="F:hydrolase activity"/>
    <property type="evidence" value="ECO:0007669"/>
    <property type="project" value="UniProtKB-KW"/>
</dbReference>
<evidence type="ECO:0000259" key="2">
    <source>
        <dbReference type="Pfam" id="PF00144"/>
    </source>
</evidence>
<reference evidence="3 4" key="1">
    <citation type="submission" date="2023-06" db="EMBL/GenBank/DDBJ databases">
        <title>Pelomonas sp. PFR6 16S ribosomal RNA gene Genome sequencing and assembly.</title>
        <authorList>
            <person name="Woo H."/>
        </authorList>
    </citation>
    <scope>NUCLEOTIDE SEQUENCE [LARGE SCALE GENOMIC DNA]</scope>
    <source>
        <strain evidence="3 4">PFR6</strain>
    </source>
</reference>
<dbReference type="Proteomes" id="UP001228044">
    <property type="component" value="Unassembled WGS sequence"/>
</dbReference>
<dbReference type="PANTHER" id="PTHR46825">
    <property type="entry name" value="D-ALANYL-D-ALANINE-CARBOXYPEPTIDASE/ENDOPEPTIDASE AMPH"/>
    <property type="match status" value="1"/>
</dbReference>
<dbReference type="EMBL" id="JAUHHC010000008">
    <property type="protein sequence ID" value="MDN3923192.1"/>
    <property type="molecule type" value="Genomic_DNA"/>
</dbReference>
<name>A0ABT8E022_9BURK</name>
<dbReference type="SUPFAM" id="SSF56601">
    <property type="entry name" value="beta-lactamase/transpeptidase-like"/>
    <property type="match status" value="1"/>
</dbReference>
<dbReference type="PANTHER" id="PTHR46825:SF9">
    <property type="entry name" value="BETA-LACTAMASE-RELATED DOMAIN-CONTAINING PROTEIN"/>
    <property type="match status" value="1"/>
</dbReference>
<dbReference type="InterPro" id="IPR012338">
    <property type="entry name" value="Beta-lactam/transpept-like"/>
</dbReference>
<proteinExistence type="predicted"/>
<protein>
    <submittedName>
        <fullName evidence="3">Serine hydrolase domain-containing protein</fullName>
        <ecNumber evidence="3">3.1.1.103</ecNumber>
    </submittedName>
</protein>
<keyword evidence="4" id="KW-1185">Reference proteome</keyword>
<sequence>MKTKKASASSNHRFGREETAAASAAVKPAKRAKRAAAGQPAASGVAALDEIFQNWNRSDSPGMVVGVAQHGKTIYRRAFGLASLEHGVANTPATRMRIGSSSKHFACVAAFVLAEDGKLDVDAPITRYIPELPTPRGVPTLRQLMNHTGGLRDYVDLVTIAAGLTLQPPGRALEMQLLQTDANFAPGEGQMYCNGGYHLLSIAIERAAGMPFEQFLRERIFEPLGMSETESIPGDMGVIPRMATLHTARPDKSWRRGIFMSEEIKGEGAIVSTIDDMLKWLAHLRAPRKTVAAATDWAQLWAPTTLKNGLVSSYGLGLFRHDYRGVEVIYHSGAVIGGLCQMLTVPAHELDIIILNNGALVSPDAQAKRIIDALLPQAVSGEPPKMAESKPYSPLFGTKYVNATGLVIGFEDCAGKLGISMSHSPAGALLRDEGRTLRVAFEDTVIGPYVLSVDELKGKGGEPPKQLLVLESGSPVKFTLVPRKVPSTQTAGRPLVGRYRCEHLDAEATIAFDGEQLLVKLAGGFGAVRMSATATSAKVFGLKVLGDSTSADYSLVAETRDGEIAGFYINSMRTRHLWFKRVGSAPRRKKGQQSGRVA</sequence>